<reference evidence="3" key="1">
    <citation type="submission" date="2020-11" db="EMBL/GenBank/DDBJ databases">
        <title>Carbohydrate-dependent, anaerobic sulfur respiration: A novel catabolism in halophilic archaea.</title>
        <authorList>
            <person name="Sorokin D.Y."/>
            <person name="Messina E."/>
            <person name="Smedile F."/>
            <person name="La Cono V."/>
            <person name="Hallsworth J.E."/>
            <person name="Yakimov M.M."/>
        </authorList>
    </citation>
    <scope>NUCLEOTIDE SEQUENCE</scope>
    <source>
        <strain evidence="3">AArc-S</strain>
    </source>
</reference>
<dbReference type="GeneID" id="70685285"/>
<proteinExistence type="predicted"/>
<dbReference type="KEGG" id="hara:AArcS_1910"/>
<evidence type="ECO:0000313" key="3">
    <source>
        <dbReference type="EMBL" id="QSG03117.1"/>
    </source>
</evidence>
<feature type="transmembrane region" description="Helical" evidence="1">
    <location>
        <begin position="23"/>
        <end position="46"/>
    </location>
</feature>
<evidence type="ECO:0000259" key="2">
    <source>
        <dbReference type="Pfam" id="PF23997"/>
    </source>
</evidence>
<dbReference type="Pfam" id="PF23997">
    <property type="entry name" value="DUF7315"/>
    <property type="match status" value="1"/>
</dbReference>
<keyword evidence="1" id="KW-0472">Membrane</keyword>
<name>A0A897MRH9_9EURY</name>
<dbReference type="InterPro" id="IPR055739">
    <property type="entry name" value="DUF7315"/>
</dbReference>
<keyword evidence="1" id="KW-0812">Transmembrane</keyword>
<dbReference type="Proteomes" id="UP000663586">
    <property type="component" value="Chromosome"/>
</dbReference>
<feature type="transmembrane region" description="Helical" evidence="1">
    <location>
        <begin position="62"/>
        <end position="81"/>
    </location>
</feature>
<dbReference type="AlphaFoldDB" id="A0A897MRH9"/>
<sequence length="104" mass="11016">MADSNAPDDRASLQRDVFVPMEIYKVVTVFSMLIAIGLVVGGFLVLDSATDQATAETEDVNVITALLGIGLIAFGGVVYVFSTRFRPEAMGNAKDDTNQGTDNG</sequence>
<gene>
    <name evidence="3" type="ORF">AArcS_1910</name>
</gene>
<dbReference type="RefSeq" id="WP_238477179.1">
    <property type="nucleotide sequence ID" value="NZ_CP064786.1"/>
</dbReference>
<keyword evidence="4" id="KW-1185">Reference proteome</keyword>
<organism evidence="3 4">
    <name type="scientific">Natranaeroarchaeum sulfidigenes</name>
    <dbReference type="NCBI Taxonomy" id="2784880"/>
    <lineage>
        <taxon>Archaea</taxon>
        <taxon>Methanobacteriati</taxon>
        <taxon>Methanobacteriota</taxon>
        <taxon>Stenosarchaea group</taxon>
        <taxon>Halobacteria</taxon>
        <taxon>Halobacteriales</taxon>
        <taxon>Natronoarchaeaceae</taxon>
        <taxon>Natranaeroarchaeum</taxon>
    </lineage>
</organism>
<dbReference type="EMBL" id="CP064786">
    <property type="protein sequence ID" value="QSG03117.1"/>
    <property type="molecule type" value="Genomic_DNA"/>
</dbReference>
<evidence type="ECO:0000256" key="1">
    <source>
        <dbReference type="SAM" id="Phobius"/>
    </source>
</evidence>
<protein>
    <submittedName>
        <fullName evidence="3">Putative membrane protein</fullName>
    </submittedName>
</protein>
<keyword evidence="1" id="KW-1133">Transmembrane helix</keyword>
<evidence type="ECO:0000313" key="4">
    <source>
        <dbReference type="Proteomes" id="UP000663586"/>
    </source>
</evidence>
<accession>A0A897MRH9</accession>
<feature type="domain" description="DUF7315" evidence="2">
    <location>
        <begin position="15"/>
        <end position="99"/>
    </location>
</feature>